<dbReference type="InterPro" id="IPR020904">
    <property type="entry name" value="Sc_DH/Rdtase_CS"/>
</dbReference>
<evidence type="ECO:0000256" key="1">
    <source>
        <dbReference type="ARBA" id="ARBA00006484"/>
    </source>
</evidence>
<dbReference type="InterPro" id="IPR057326">
    <property type="entry name" value="KR_dom"/>
</dbReference>
<dbReference type="PRINTS" id="PR00080">
    <property type="entry name" value="SDRFAMILY"/>
</dbReference>
<dbReference type="EMBL" id="CADIKH010000104">
    <property type="protein sequence ID" value="CAB3774263.1"/>
    <property type="molecule type" value="Genomic_DNA"/>
</dbReference>
<dbReference type="SUPFAM" id="SSF51735">
    <property type="entry name" value="NAD(P)-binding Rossmann-fold domains"/>
    <property type="match status" value="1"/>
</dbReference>
<dbReference type="InterPro" id="IPR036291">
    <property type="entry name" value="NAD(P)-bd_dom_sf"/>
</dbReference>
<dbReference type="CDD" id="cd05233">
    <property type="entry name" value="SDR_c"/>
    <property type="match status" value="1"/>
</dbReference>
<dbReference type="Proteomes" id="UP000494363">
    <property type="component" value="Unassembled WGS sequence"/>
</dbReference>
<reference evidence="3 4" key="1">
    <citation type="submission" date="2020-04" db="EMBL/GenBank/DDBJ databases">
        <authorList>
            <person name="De Canck E."/>
        </authorList>
    </citation>
    <scope>NUCLEOTIDE SEQUENCE [LARGE SCALE GENOMIC DNA]</scope>
    <source>
        <strain evidence="3 4">LMG 29542</strain>
    </source>
</reference>
<dbReference type="PROSITE" id="PS00061">
    <property type="entry name" value="ADH_SHORT"/>
    <property type="match status" value="1"/>
</dbReference>
<keyword evidence="3" id="KW-0560">Oxidoreductase</keyword>
<dbReference type="FunFam" id="3.40.50.720:FF:000084">
    <property type="entry name" value="Short-chain dehydrogenase reductase"/>
    <property type="match status" value="1"/>
</dbReference>
<evidence type="ECO:0000259" key="2">
    <source>
        <dbReference type="SMART" id="SM00822"/>
    </source>
</evidence>
<dbReference type="InterPro" id="IPR002347">
    <property type="entry name" value="SDR_fam"/>
</dbReference>
<dbReference type="PANTHER" id="PTHR43975">
    <property type="entry name" value="ZGC:101858"/>
    <property type="match status" value="1"/>
</dbReference>
<keyword evidence="4" id="KW-1185">Reference proteome</keyword>
<organism evidence="3 4">
    <name type="scientific">Paraburkholderia humisilvae</name>
    <dbReference type="NCBI Taxonomy" id="627669"/>
    <lineage>
        <taxon>Bacteria</taxon>
        <taxon>Pseudomonadati</taxon>
        <taxon>Pseudomonadota</taxon>
        <taxon>Betaproteobacteria</taxon>
        <taxon>Burkholderiales</taxon>
        <taxon>Burkholderiaceae</taxon>
        <taxon>Paraburkholderia</taxon>
    </lineage>
</organism>
<dbReference type="Pfam" id="PF13561">
    <property type="entry name" value="adh_short_C2"/>
    <property type="match status" value="1"/>
</dbReference>
<evidence type="ECO:0000313" key="3">
    <source>
        <dbReference type="EMBL" id="CAB3774263.1"/>
    </source>
</evidence>
<proteinExistence type="inferred from homology"/>
<dbReference type="GO" id="GO:0018482">
    <property type="term" value="F:4-formylbenzenesulfonate dehydrogenase activity"/>
    <property type="evidence" value="ECO:0007669"/>
    <property type="project" value="UniProtKB-EC"/>
</dbReference>
<dbReference type="SMART" id="SM00822">
    <property type="entry name" value="PKS_KR"/>
    <property type="match status" value="1"/>
</dbReference>
<dbReference type="Gene3D" id="3.40.50.720">
    <property type="entry name" value="NAD(P)-binding Rossmann-like Domain"/>
    <property type="match status" value="1"/>
</dbReference>
<sequence>MEGKRFQNKVVIVTGAGSGIGAATARRFADEGAYVVLAGRSEGKLQHIADALGAAQRSFVHVCDITVRADVERLVEAALARFDRVDVVVNNAGVGALRSLLDVTDEHWHSTVNTNLSGPFYLIRAALPHLLKTKGSVINVSSVCGLGADPGFNVYNASKGGLSNFTRSLALELGKHGVRVNAVSPGMTFTEMNMPVFEQHPAMQQAFESRIPMGRGAQPHEVAAVIAFLASDDASFVNGVDLPVDGGGSASSGQPLFM</sequence>
<dbReference type="NCBIfam" id="NF005559">
    <property type="entry name" value="PRK07231.1"/>
    <property type="match status" value="1"/>
</dbReference>
<dbReference type="AlphaFoldDB" id="A0A6J5F7C4"/>
<comment type="similarity">
    <text evidence="1">Belongs to the short-chain dehydrogenases/reductases (SDR) family.</text>
</comment>
<dbReference type="PRINTS" id="PR00081">
    <property type="entry name" value="GDHRDH"/>
</dbReference>
<evidence type="ECO:0000313" key="4">
    <source>
        <dbReference type="Proteomes" id="UP000494363"/>
    </source>
</evidence>
<dbReference type="EC" id="1.2.1.62" evidence="3"/>
<feature type="domain" description="Ketoreductase" evidence="2">
    <location>
        <begin position="9"/>
        <end position="186"/>
    </location>
</feature>
<name>A0A6J5F7C4_9BURK</name>
<protein>
    <submittedName>
        <fullName evidence="3">4-formylbenzenesulfonate dehydrogenase TsaC1/TsaC2</fullName>
        <ecNumber evidence="3">1.2.1.62</ecNumber>
    </submittedName>
</protein>
<gene>
    <name evidence="3" type="primary">tsaC1_2</name>
    <name evidence="3" type="ORF">LMG29542_07678</name>
</gene>
<dbReference type="PANTHER" id="PTHR43975:SF2">
    <property type="entry name" value="EG:BACR7A4.14 PROTEIN-RELATED"/>
    <property type="match status" value="1"/>
</dbReference>
<accession>A0A6J5F7C4</accession>